<evidence type="ECO:0000313" key="2">
    <source>
        <dbReference type="EMBL" id="CAG7902836.1"/>
    </source>
</evidence>
<organism evidence="2 3">
    <name type="scientific">Brassica campestris</name>
    <name type="common">Field mustard</name>
    <dbReference type="NCBI Taxonomy" id="3711"/>
    <lineage>
        <taxon>Eukaryota</taxon>
        <taxon>Viridiplantae</taxon>
        <taxon>Streptophyta</taxon>
        <taxon>Embryophyta</taxon>
        <taxon>Tracheophyta</taxon>
        <taxon>Spermatophyta</taxon>
        <taxon>Magnoliopsida</taxon>
        <taxon>eudicotyledons</taxon>
        <taxon>Gunneridae</taxon>
        <taxon>Pentapetalae</taxon>
        <taxon>rosids</taxon>
        <taxon>malvids</taxon>
        <taxon>Brassicales</taxon>
        <taxon>Brassicaceae</taxon>
        <taxon>Brassiceae</taxon>
        <taxon>Brassica</taxon>
    </lineage>
</organism>
<proteinExistence type="predicted"/>
<dbReference type="AlphaFoldDB" id="A0A8D9HNI5"/>
<keyword evidence="1" id="KW-1133">Transmembrane helix</keyword>
<evidence type="ECO:0000256" key="1">
    <source>
        <dbReference type="SAM" id="Phobius"/>
    </source>
</evidence>
<protein>
    <submittedName>
        <fullName evidence="2">Uncharacterized protein</fullName>
    </submittedName>
</protein>
<keyword evidence="1" id="KW-0812">Transmembrane</keyword>
<dbReference type="Proteomes" id="UP000694005">
    <property type="component" value="Chromosome A07"/>
</dbReference>
<gene>
    <name evidence="2" type="ORF">BRAPAZ1V2_A07P24800.2</name>
</gene>
<keyword evidence="1" id="KW-0472">Membrane</keyword>
<sequence>MKGMLSRGFNLYRVLLLFGCYFGFAKWFVCSHRERVVQ</sequence>
<dbReference type="EMBL" id="LS974623">
    <property type="protein sequence ID" value="CAG7902836.1"/>
    <property type="molecule type" value="Genomic_DNA"/>
</dbReference>
<name>A0A8D9HNI5_BRACM</name>
<feature type="transmembrane region" description="Helical" evidence="1">
    <location>
        <begin position="12"/>
        <end position="29"/>
    </location>
</feature>
<reference evidence="2 3" key="1">
    <citation type="submission" date="2021-07" db="EMBL/GenBank/DDBJ databases">
        <authorList>
            <consortium name="Genoscope - CEA"/>
            <person name="William W."/>
        </authorList>
    </citation>
    <scope>NUCLEOTIDE SEQUENCE [LARGE SCALE GENOMIC DNA]</scope>
</reference>
<feature type="non-terminal residue" evidence="2">
    <location>
        <position position="38"/>
    </location>
</feature>
<dbReference type="Gramene" id="A07p24800.2_BraZ1">
    <property type="protein sequence ID" value="A07p24800.2_BraZ1.CDS.1"/>
    <property type="gene ID" value="A07g24800.2_BraZ1"/>
</dbReference>
<evidence type="ECO:0000313" key="3">
    <source>
        <dbReference type="Proteomes" id="UP000694005"/>
    </source>
</evidence>
<accession>A0A8D9HNI5</accession>